<dbReference type="InterPro" id="IPR036942">
    <property type="entry name" value="Beta-barrel_TonB_sf"/>
</dbReference>
<keyword evidence="4" id="KW-0812">Transmembrane</keyword>
<keyword evidence="5" id="KW-0732">Signal</keyword>
<evidence type="ECO:0000256" key="4">
    <source>
        <dbReference type="ARBA" id="ARBA00022692"/>
    </source>
</evidence>
<evidence type="ECO:0000256" key="6">
    <source>
        <dbReference type="ARBA" id="ARBA00023136"/>
    </source>
</evidence>
<comment type="subcellular location">
    <subcellularLocation>
        <location evidence="1">Cell outer membrane</location>
        <topology evidence="1">Multi-pass membrane protein</topology>
    </subcellularLocation>
</comment>
<accession>A0ABW6A6C4</accession>
<evidence type="ECO:0000313" key="9">
    <source>
        <dbReference type="EMBL" id="MFD2920878.1"/>
    </source>
</evidence>
<keyword evidence="9" id="KW-0675">Receptor</keyword>
<dbReference type="SUPFAM" id="SSF56935">
    <property type="entry name" value="Porins"/>
    <property type="match status" value="1"/>
</dbReference>
<comment type="caution">
    <text evidence="9">The sequence shown here is derived from an EMBL/GenBank/DDBJ whole genome shotgun (WGS) entry which is preliminary data.</text>
</comment>
<dbReference type="PANTHER" id="PTHR30069">
    <property type="entry name" value="TONB-DEPENDENT OUTER MEMBRANE RECEPTOR"/>
    <property type="match status" value="1"/>
</dbReference>
<dbReference type="EMBL" id="JBHUOZ010000003">
    <property type="protein sequence ID" value="MFD2920878.1"/>
    <property type="molecule type" value="Genomic_DNA"/>
</dbReference>
<dbReference type="PANTHER" id="PTHR30069:SF29">
    <property type="entry name" value="HEMOGLOBIN AND HEMOGLOBIN-HAPTOGLOBIN-BINDING PROTEIN 1-RELATED"/>
    <property type="match status" value="1"/>
</dbReference>
<feature type="domain" description="TonB-dependent receptor plug" evidence="8">
    <location>
        <begin position="50"/>
        <end position="144"/>
    </location>
</feature>
<gene>
    <name evidence="9" type="ORF">ACFS6H_14235</name>
</gene>
<keyword evidence="10" id="KW-1185">Reference proteome</keyword>
<dbReference type="InterPro" id="IPR039426">
    <property type="entry name" value="TonB-dep_rcpt-like"/>
</dbReference>
<evidence type="ECO:0000256" key="1">
    <source>
        <dbReference type="ARBA" id="ARBA00004571"/>
    </source>
</evidence>
<sequence>MKRCAQQLCCCLVLLFTGITVNGQSHVQNSLHVQLDEVVVRNNAMHRIVSPTPSQILNGKKLASLNSFSVADAVRYFSGIQLKDYGGVGGLKTINVRSMGTQHVAVIFDGMLLGNAQNGTVDLGKFSLDNIESIELYNGQKTVLPQPARAYLASSSIFIKTKIPQFDSSHHLLKTSFKTGSFGLVNPSLLWHQKLNNQWSTAVSTEYINAHGKYRYRDIKKGQSGGYDTTATRHNGDVEAFRAETGLFYKGQQNDGFIKGYFYNSERGLPGAIVSNVFYNPQRQWDRNIFIQGNYKHNFDSSYSILVNAKYVRDYLKYVDPRIGTLEGALTNRYYQTEWYVSVAQQYLARPWWQLGLSADYSYNLLNANLYRFAYPRRNSYVGVFASNFNFERITVQSSLVYCYYDEYVKQYTTSEDRKALLPYIGLSFQPTSSRHFRLRAFYKESLRMPNFNDLYYTEIGNIKLDPEYTRQWNAGFIYNKSQGDKQSFSIQADAYFNRIKDKIIAVPSTNLFRWMMINQGLVTIKGIDVNAEYNRLLWSKILLQFGVGYTYQKALNKTPGESSYNHQIPYTPVHSGSLHGSLQWRSWTLNYSYLYTGDRYVLPENKPVNYMQPWYTTDLGIVWEKKVKNKQYRISLEVNNVFNQYYDVVLNYPMPGTNFRTTFSLTL</sequence>
<proteinExistence type="predicted"/>
<keyword evidence="2" id="KW-0813">Transport</keyword>
<organism evidence="9 10">
    <name type="scientific">Terrimonas rubra</name>
    <dbReference type="NCBI Taxonomy" id="1035890"/>
    <lineage>
        <taxon>Bacteria</taxon>
        <taxon>Pseudomonadati</taxon>
        <taxon>Bacteroidota</taxon>
        <taxon>Chitinophagia</taxon>
        <taxon>Chitinophagales</taxon>
        <taxon>Chitinophagaceae</taxon>
        <taxon>Terrimonas</taxon>
    </lineage>
</organism>
<evidence type="ECO:0000313" key="10">
    <source>
        <dbReference type="Proteomes" id="UP001597511"/>
    </source>
</evidence>
<name>A0ABW6A6C4_9BACT</name>
<dbReference type="Gene3D" id="2.40.170.20">
    <property type="entry name" value="TonB-dependent receptor, beta-barrel domain"/>
    <property type="match status" value="1"/>
</dbReference>
<dbReference type="RefSeq" id="WP_386100088.1">
    <property type="nucleotide sequence ID" value="NZ_JBHUOZ010000003.1"/>
</dbReference>
<dbReference type="Proteomes" id="UP001597511">
    <property type="component" value="Unassembled WGS sequence"/>
</dbReference>
<keyword evidence="7" id="KW-0998">Cell outer membrane</keyword>
<evidence type="ECO:0000256" key="2">
    <source>
        <dbReference type="ARBA" id="ARBA00022448"/>
    </source>
</evidence>
<dbReference type="InterPro" id="IPR037066">
    <property type="entry name" value="Plug_dom_sf"/>
</dbReference>
<evidence type="ECO:0000259" key="8">
    <source>
        <dbReference type="Pfam" id="PF07715"/>
    </source>
</evidence>
<protein>
    <submittedName>
        <fullName evidence="9">TonB-dependent receptor plug domain-containing protein</fullName>
    </submittedName>
</protein>
<dbReference type="Pfam" id="PF07715">
    <property type="entry name" value="Plug"/>
    <property type="match status" value="1"/>
</dbReference>
<evidence type="ECO:0000256" key="3">
    <source>
        <dbReference type="ARBA" id="ARBA00022452"/>
    </source>
</evidence>
<keyword evidence="6" id="KW-0472">Membrane</keyword>
<dbReference type="Gene3D" id="2.170.130.10">
    <property type="entry name" value="TonB-dependent receptor, plug domain"/>
    <property type="match status" value="1"/>
</dbReference>
<dbReference type="InterPro" id="IPR012910">
    <property type="entry name" value="Plug_dom"/>
</dbReference>
<evidence type="ECO:0000256" key="5">
    <source>
        <dbReference type="ARBA" id="ARBA00022729"/>
    </source>
</evidence>
<keyword evidence="3" id="KW-1134">Transmembrane beta strand</keyword>
<reference evidence="10" key="1">
    <citation type="journal article" date="2019" name="Int. J. Syst. Evol. Microbiol.">
        <title>The Global Catalogue of Microorganisms (GCM) 10K type strain sequencing project: providing services to taxonomists for standard genome sequencing and annotation.</title>
        <authorList>
            <consortium name="The Broad Institute Genomics Platform"/>
            <consortium name="The Broad Institute Genome Sequencing Center for Infectious Disease"/>
            <person name="Wu L."/>
            <person name="Ma J."/>
        </authorList>
    </citation>
    <scope>NUCLEOTIDE SEQUENCE [LARGE SCALE GENOMIC DNA]</scope>
    <source>
        <strain evidence="10">KCTC 23299</strain>
    </source>
</reference>
<evidence type="ECO:0000256" key="7">
    <source>
        <dbReference type="ARBA" id="ARBA00023237"/>
    </source>
</evidence>